<evidence type="ECO:0000256" key="8">
    <source>
        <dbReference type="ARBA" id="ARBA00023136"/>
    </source>
</evidence>
<sequence>MRAVLMLYFVNILNFSDSNGIVLFHAFTVISYTTPLFGSILADGYIGKFWTIFSISIVYAIGQILLAVSSTLSPELSLHPWLDLLGLLIIGMGTGGIKPCVSAFGGDQFPANYTRMISMFFSIFYFSINAGSLLSMFISPMMRSIPCLGNDTCYPLAFGIPAILMIVATVVFMLGSFWYKKYPPKENVIFRVVRTIFRALRAKRNGNRAHWLDRSLDDHSCQSSRECKSNGKCSEEKFVDDVKVLIRVCVMMIPVPMFWALYDQQGSTWVLQAVAMDCRIFGAFTLLPDQMGVLNALLILVFIPIFQSGIYPAIEKMGYKLTMLRKMAAGGVLTALSFFICGIVQLFVNQSLATLPAANEAHLTIINTFPSCDFMVTVNENAPFLLPHGLGLHDDDTIQDPVKFQSANYFHPNISITSDAPNCPKFATKLSLSGGQAYQMTLTPTGWTYGQMNLQKPKNGKGEFAVSLNMMIPCENLPNEVSWSGCDGETRTKGYQGTLGLCKVESDTNNEHPCDPSADGKFYQFSDSSRRALYMNDYLNGNGGNFGQSYDNIDVLPGTYRLFYVNYTVPYKKMSKPTASQTVTWPLDLPAVTQEAMGGVYVITITNKEKLGKDVLAVSQTIVHRNHISILWQIPQYVIITAGEVMFSITGLEFAYSEASPQLKSVVQAIWLSTTAFGDLIDVAILALNLFSDVATQMFVFGGIMLIVIALFILLSIYYYEYADYTTNDDSESEKLAIE</sequence>
<keyword evidence="7 11" id="KW-1133">Transmembrane helix</keyword>
<dbReference type="PROSITE" id="PS01023">
    <property type="entry name" value="PTR2_2"/>
    <property type="match status" value="1"/>
</dbReference>
<evidence type="ECO:0000256" key="4">
    <source>
        <dbReference type="ARBA" id="ARBA00022692"/>
    </source>
</evidence>
<keyword evidence="3 10" id="KW-0813">Transport</keyword>
<feature type="transmembrane region" description="Helical" evidence="11">
    <location>
        <begin position="158"/>
        <end position="179"/>
    </location>
</feature>
<dbReference type="PROSITE" id="PS01022">
    <property type="entry name" value="PTR2_1"/>
    <property type="match status" value="1"/>
</dbReference>
<feature type="transmembrane region" description="Helical" evidence="11">
    <location>
        <begin position="669"/>
        <end position="691"/>
    </location>
</feature>
<keyword evidence="13" id="KW-1185">Reference proteome</keyword>
<dbReference type="OrthoDB" id="205993at2759"/>
<keyword evidence="5" id="KW-0571">Peptide transport</keyword>
<evidence type="ECO:0000313" key="12">
    <source>
        <dbReference type="EMBL" id="CAI5449272.1"/>
    </source>
</evidence>
<evidence type="ECO:0000256" key="9">
    <source>
        <dbReference type="ARBA" id="ARBA00078114"/>
    </source>
</evidence>
<dbReference type="GO" id="GO:0022857">
    <property type="term" value="F:transmembrane transporter activity"/>
    <property type="evidence" value="ECO:0007669"/>
    <property type="project" value="InterPro"/>
</dbReference>
<dbReference type="AlphaFoldDB" id="A0A9P1ISB1"/>
<dbReference type="GO" id="GO:0015031">
    <property type="term" value="P:protein transport"/>
    <property type="evidence" value="ECO:0007669"/>
    <property type="project" value="UniProtKB-KW"/>
</dbReference>
<feature type="transmembrane region" description="Helical" evidence="11">
    <location>
        <begin position="698"/>
        <end position="720"/>
    </location>
</feature>
<dbReference type="SUPFAM" id="SSF103473">
    <property type="entry name" value="MFS general substrate transporter"/>
    <property type="match status" value="1"/>
</dbReference>
<proteinExistence type="inferred from homology"/>
<comment type="similarity">
    <text evidence="2 10">Belongs to the major facilitator superfamily. Proton-dependent oligopeptide transporter (POT/PTR) (TC 2.A.17) family.</text>
</comment>
<evidence type="ECO:0000256" key="1">
    <source>
        <dbReference type="ARBA" id="ARBA00004141"/>
    </source>
</evidence>
<dbReference type="InterPro" id="IPR036259">
    <property type="entry name" value="MFS_trans_sf"/>
</dbReference>
<protein>
    <recommendedName>
        <fullName evidence="9">Oligopeptide transporter 1</fullName>
    </recommendedName>
</protein>
<feature type="transmembrane region" description="Helical" evidence="11">
    <location>
        <begin position="49"/>
        <end position="72"/>
    </location>
</feature>
<gene>
    <name evidence="12" type="ORF">CAMP_LOCUS11909</name>
</gene>
<feature type="transmembrane region" description="Helical" evidence="11">
    <location>
        <begin position="326"/>
        <end position="348"/>
    </location>
</feature>
<dbReference type="PANTHER" id="PTHR11654">
    <property type="entry name" value="OLIGOPEPTIDE TRANSPORTER-RELATED"/>
    <property type="match status" value="1"/>
</dbReference>
<dbReference type="GO" id="GO:0016020">
    <property type="term" value="C:membrane"/>
    <property type="evidence" value="ECO:0007669"/>
    <property type="project" value="UniProtKB-SubCell"/>
</dbReference>
<name>A0A9P1ISB1_9PELO</name>
<dbReference type="GO" id="GO:0006857">
    <property type="term" value="P:oligopeptide transport"/>
    <property type="evidence" value="ECO:0007669"/>
    <property type="project" value="InterPro"/>
</dbReference>
<feature type="transmembrane region" description="Helical" evidence="11">
    <location>
        <begin position="84"/>
        <end position="105"/>
    </location>
</feature>
<feature type="transmembrane region" description="Helical" evidence="11">
    <location>
        <begin position="293"/>
        <end position="314"/>
    </location>
</feature>
<feature type="transmembrane region" description="Helical" evidence="11">
    <location>
        <begin position="20"/>
        <end position="42"/>
    </location>
</feature>
<keyword evidence="4 10" id="KW-0812">Transmembrane</keyword>
<dbReference type="FunFam" id="1.20.1250.20:FF:000049">
    <property type="entry name" value="Solute carrier family 15 member 2"/>
    <property type="match status" value="1"/>
</dbReference>
<dbReference type="InterPro" id="IPR000109">
    <property type="entry name" value="POT_fam"/>
</dbReference>
<dbReference type="Pfam" id="PF00854">
    <property type="entry name" value="PTR2"/>
    <property type="match status" value="2"/>
</dbReference>
<evidence type="ECO:0000313" key="13">
    <source>
        <dbReference type="Proteomes" id="UP001152747"/>
    </source>
</evidence>
<evidence type="ECO:0000256" key="7">
    <source>
        <dbReference type="ARBA" id="ARBA00022989"/>
    </source>
</evidence>
<dbReference type="InterPro" id="IPR018456">
    <property type="entry name" value="PTR2_symporter_CS"/>
</dbReference>
<keyword evidence="6" id="KW-0653">Protein transport</keyword>
<dbReference type="EMBL" id="CANHGI010000004">
    <property type="protein sequence ID" value="CAI5449272.1"/>
    <property type="molecule type" value="Genomic_DNA"/>
</dbReference>
<dbReference type="Proteomes" id="UP001152747">
    <property type="component" value="Unassembled WGS sequence"/>
</dbReference>
<comment type="caution">
    <text evidence="12">The sequence shown here is derived from an EMBL/GenBank/DDBJ whole genome shotgun (WGS) entry which is preliminary data.</text>
</comment>
<keyword evidence="8 11" id="KW-0472">Membrane</keyword>
<comment type="subcellular location">
    <subcellularLocation>
        <location evidence="1 10">Membrane</location>
        <topology evidence="1 10">Multi-pass membrane protein</topology>
    </subcellularLocation>
</comment>
<dbReference type="Gene3D" id="1.20.1250.20">
    <property type="entry name" value="MFS general substrate transporter like domains"/>
    <property type="match status" value="2"/>
</dbReference>
<reference evidence="12" key="1">
    <citation type="submission" date="2022-11" db="EMBL/GenBank/DDBJ databases">
        <authorList>
            <person name="Kikuchi T."/>
        </authorList>
    </citation>
    <scope>NUCLEOTIDE SEQUENCE</scope>
    <source>
        <strain evidence="12">PS1010</strain>
    </source>
</reference>
<organism evidence="12 13">
    <name type="scientific">Caenorhabditis angaria</name>
    <dbReference type="NCBI Taxonomy" id="860376"/>
    <lineage>
        <taxon>Eukaryota</taxon>
        <taxon>Metazoa</taxon>
        <taxon>Ecdysozoa</taxon>
        <taxon>Nematoda</taxon>
        <taxon>Chromadorea</taxon>
        <taxon>Rhabditida</taxon>
        <taxon>Rhabditina</taxon>
        <taxon>Rhabditomorpha</taxon>
        <taxon>Rhabditoidea</taxon>
        <taxon>Rhabditidae</taxon>
        <taxon>Peloderinae</taxon>
        <taxon>Caenorhabditis</taxon>
    </lineage>
</organism>
<evidence type="ECO:0000256" key="10">
    <source>
        <dbReference type="RuleBase" id="RU003755"/>
    </source>
</evidence>
<evidence type="ECO:0000256" key="6">
    <source>
        <dbReference type="ARBA" id="ARBA00022927"/>
    </source>
</evidence>
<feature type="transmembrane region" description="Helical" evidence="11">
    <location>
        <begin position="117"/>
        <end position="138"/>
    </location>
</feature>
<evidence type="ECO:0000256" key="2">
    <source>
        <dbReference type="ARBA" id="ARBA00005982"/>
    </source>
</evidence>
<accession>A0A9P1ISB1</accession>
<evidence type="ECO:0000256" key="5">
    <source>
        <dbReference type="ARBA" id="ARBA00022856"/>
    </source>
</evidence>
<evidence type="ECO:0000256" key="3">
    <source>
        <dbReference type="ARBA" id="ARBA00022448"/>
    </source>
</evidence>
<evidence type="ECO:0000256" key="11">
    <source>
        <dbReference type="SAM" id="Phobius"/>
    </source>
</evidence>
<feature type="transmembrane region" description="Helical" evidence="11">
    <location>
        <begin position="244"/>
        <end position="262"/>
    </location>
</feature>